<comment type="caution">
    <text evidence="2">The sequence shown here is derived from an EMBL/GenBank/DDBJ whole genome shotgun (WGS) entry which is preliminary data.</text>
</comment>
<reference evidence="2" key="1">
    <citation type="submission" date="2020-03" db="EMBL/GenBank/DDBJ databases">
        <authorList>
            <person name="Weist P."/>
        </authorList>
    </citation>
    <scope>NUCLEOTIDE SEQUENCE</scope>
</reference>
<dbReference type="Proteomes" id="UP001153269">
    <property type="component" value="Unassembled WGS sequence"/>
</dbReference>
<accession>A0A9N7YDH6</accession>
<evidence type="ECO:0000313" key="3">
    <source>
        <dbReference type="Proteomes" id="UP001153269"/>
    </source>
</evidence>
<feature type="compositionally biased region" description="Basic and acidic residues" evidence="1">
    <location>
        <begin position="40"/>
        <end position="82"/>
    </location>
</feature>
<keyword evidence="3" id="KW-1185">Reference proteome</keyword>
<gene>
    <name evidence="2" type="ORF">PLEPLA_LOCUS15410</name>
</gene>
<dbReference type="EMBL" id="CADEAL010000970">
    <property type="protein sequence ID" value="CAB1427470.1"/>
    <property type="molecule type" value="Genomic_DNA"/>
</dbReference>
<evidence type="ECO:0000256" key="1">
    <source>
        <dbReference type="SAM" id="MobiDB-lite"/>
    </source>
</evidence>
<feature type="region of interest" description="Disordered" evidence="1">
    <location>
        <begin position="28"/>
        <end position="140"/>
    </location>
</feature>
<feature type="compositionally biased region" description="Acidic residues" evidence="1">
    <location>
        <begin position="86"/>
        <end position="95"/>
    </location>
</feature>
<dbReference type="AlphaFoldDB" id="A0A9N7YDH6"/>
<evidence type="ECO:0000313" key="2">
    <source>
        <dbReference type="EMBL" id="CAB1427470.1"/>
    </source>
</evidence>
<name>A0A9N7YDH6_PLEPL</name>
<proteinExistence type="predicted"/>
<protein>
    <submittedName>
        <fullName evidence="2">Uncharacterized protein</fullName>
    </submittedName>
</protein>
<organism evidence="2 3">
    <name type="scientific">Pleuronectes platessa</name>
    <name type="common">European plaice</name>
    <dbReference type="NCBI Taxonomy" id="8262"/>
    <lineage>
        <taxon>Eukaryota</taxon>
        <taxon>Metazoa</taxon>
        <taxon>Chordata</taxon>
        <taxon>Craniata</taxon>
        <taxon>Vertebrata</taxon>
        <taxon>Euteleostomi</taxon>
        <taxon>Actinopterygii</taxon>
        <taxon>Neopterygii</taxon>
        <taxon>Teleostei</taxon>
        <taxon>Neoteleostei</taxon>
        <taxon>Acanthomorphata</taxon>
        <taxon>Carangaria</taxon>
        <taxon>Pleuronectiformes</taxon>
        <taxon>Pleuronectoidei</taxon>
        <taxon>Pleuronectidae</taxon>
        <taxon>Pleuronectes</taxon>
    </lineage>
</organism>
<sequence>MEAQTFVENVIAKALRQVEEDEATLDAKEDLAVAEEEEPDHVCHQPAEDVSEHPSDKESADMNDDRASAHESAKGSLTKDEIADINQDELQEDTVDATTAQDENAATSAATSEHESDKDEAVEEGQSMMRRSLPPQHMNL</sequence>